<gene>
    <name evidence="2" type="ORF">niasHT_036607</name>
</gene>
<evidence type="ECO:0000313" key="2">
    <source>
        <dbReference type="EMBL" id="KAL3073265.1"/>
    </source>
</evidence>
<accession>A0ABD2I5Z3</accession>
<sequence>MALIENGEKKPKPEEQDGQLEGGEKVANAAKATKPIGTASPGQLHDKMPKIIFCVCVVPATRHHHQHQQQQWVVAKQLAVSPLISEQRIANWHRHRSKSAVGGAGVGDRCRRFVVPFDEGTKGWFRLENPAPPTDFSVLAKDAEIDQCSENRSNVSPKRHKGKKGQMICKVNGQPTSGDEQCQDMQQQQQQAAAAAGGAVHAVQRPAPDGRDHSHGLILKALMELNGHRFCHFAGEQQMPYFILIKLNLFIFN</sequence>
<feature type="region of interest" description="Disordered" evidence="1">
    <location>
        <begin position="1"/>
        <end position="23"/>
    </location>
</feature>
<dbReference type="EMBL" id="JBICBT010001321">
    <property type="protein sequence ID" value="KAL3073265.1"/>
    <property type="molecule type" value="Genomic_DNA"/>
</dbReference>
<proteinExistence type="predicted"/>
<keyword evidence="3" id="KW-1185">Reference proteome</keyword>
<protein>
    <submittedName>
        <fullName evidence="2">Uncharacterized protein</fullName>
    </submittedName>
</protein>
<comment type="caution">
    <text evidence="2">The sequence shown here is derived from an EMBL/GenBank/DDBJ whole genome shotgun (WGS) entry which is preliminary data.</text>
</comment>
<dbReference type="Proteomes" id="UP001620626">
    <property type="component" value="Unassembled WGS sequence"/>
</dbReference>
<reference evidence="2 3" key="1">
    <citation type="submission" date="2024-10" db="EMBL/GenBank/DDBJ databases">
        <authorList>
            <person name="Kim D."/>
        </authorList>
    </citation>
    <scope>NUCLEOTIDE SEQUENCE [LARGE SCALE GENOMIC DNA]</scope>
    <source>
        <strain evidence="2">BH-2024</strain>
    </source>
</reference>
<name>A0ABD2I5Z3_9BILA</name>
<dbReference type="AlphaFoldDB" id="A0ABD2I5Z3"/>
<evidence type="ECO:0000313" key="3">
    <source>
        <dbReference type="Proteomes" id="UP001620626"/>
    </source>
</evidence>
<organism evidence="2 3">
    <name type="scientific">Heterodera trifolii</name>
    <dbReference type="NCBI Taxonomy" id="157864"/>
    <lineage>
        <taxon>Eukaryota</taxon>
        <taxon>Metazoa</taxon>
        <taxon>Ecdysozoa</taxon>
        <taxon>Nematoda</taxon>
        <taxon>Chromadorea</taxon>
        <taxon>Rhabditida</taxon>
        <taxon>Tylenchina</taxon>
        <taxon>Tylenchomorpha</taxon>
        <taxon>Tylenchoidea</taxon>
        <taxon>Heteroderidae</taxon>
        <taxon>Heteroderinae</taxon>
        <taxon>Heterodera</taxon>
    </lineage>
</organism>
<evidence type="ECO:0000256" key="1">
    <source>
        <dbReference type="SAM" id="MobiDB-lite"/>
    </source>
</evidence>
<feature type="compositionally biased region" description="Basic and acidic residues" evidence="1">
    <location>
        <begin position="1"/>
        <end position="15"/>
    </location>
</feature>